<sequence length="114" mass="13195">MTQVDCWERELAPQHVHQIARFLVHSLLQERYEDISLHSITTSVAGLNKSATENTSPRRQQFKENFKKARFCCESYFVYTVMFTLQLIRPLTIFLGRGEKDPESEGGKVDQSEA</sequence>
<accession>A0A8X6RQY9</accession>
<organism evidence="1 2">
    <name type="scientific">Trichonephila clavipes</name>
    <name type="common">Golden silk orbweaver</name>
    <name type="synonym">Nephila clavipes</name>
    <dbReference type="NCBI Taxonomy" id="2585209"/>
    <lineage>
        <taxon>Eukaryota</taxon>
        <taxon>Metazoa</taxon>
        <taxon>Ecdysozoa</taxon>
        <taxon>Arthropoda</taxon>
        <taxon>Chelicerata</taxon>
        <taxon>Arachnida</taxon>
        <taxon>Araneae</taxon>
        <taxon>Araneomorphae</taxon>
        <taxon>Entelegynae</taxon>
        <taxon>Araneoidea</taxon>
        <taxon>Nephilidae</taxon>
        <taxon>Trichonephila</taxon>
    </lineage>
</organism>
<name>A0A8X6RQY9_TRICX</name>
<reference evidence="1" key="1">
    <citation type="submission" date="2020-08" db="EMBL/GenBank/DDBJ databases">
        <title>Multicomponent nature underlies the extraordinary mechanical properties of spider dragline silk.</title>
        <authorList>
            <person name="Kono N."/>
            <person name="Nakamura H."/>
            <person name="Mori M."/>
            <person name="Yoshida Y."/>
            <person name="Ohtoshi R."/>
            <person name="Malay A.D."/>
            <person name="Moran D.A.P."/>
            <person name="Tomita M."/>
            <person name="Numata K."/>
            <person name="Arakawa K."/>
        </authorList>
    </citation>
    <scope>NUCLEOTIDE SEQUENCE</scope>
</reference>
<keyword evidence="2" id="KW-1185">Reference proteome</keyword>
<gene>
    <name evidence="1" type="primary">NCL1_38239</name>
    <name evidence="1" type="ORF">TNCV_1502581</name>
</gene>
<proteinExistence type="predicted"/>
<dbReference type="AlphaFoldDB" id="A0A8X6RQY9"/>
<dbReference type="EMBL" id="BMAU01021203">
    <property type="protein sequence ID" value="GFX98680.1"/>
    <property type="molecule type" value="Genomic_DNA"/>
</dbReference>
<protein>
    <submittedName>
        <fullName evidence="1">Uncharacterized protein</fullName>
    </submittedName>
</protein>
<evidence type="ECO:0000313" key="2">
    <source>
        <dbReference type="Proteomes" id="UP000887159"/>
    </source>
</evidence>
<dbReference type="Proteomes" id="UP000887159">
    <property type="component" value="Unassembled WGS sequence"/>
</dbReference>
<comment type="caution">
    <text evidence="1">The sequence shown here is derived from an EMBL/GenBank/DDBJ whole genome shotgun (WGS) entry which is preliminary data.</text>
</comment>
<evidence type="ECO:0000313" key="1">
    <source>
        <dbReference type="EMBL" id="GFX98680.1"/>
    </source>
</evidence>